<keyword evidence="2" id="KW-0808">Transferase</keyword>
<dbReference type="NCBIfam" id="TIGR03725">
    <property type="entry name" value="T6A_YeaZ"/>
    <property type="match status" value="1"/>
</dbReference>
<dbReference type="EMBL" id="JASVDS010000001">
    <property type="protein sequence ID" value="MDL5031400.1"/>
    <property type="molecule type" value="Genomic_DNA"/>
</dbReference>
<organism evidence="2 3">
    <name type="scientific">Roseateles subflavus</name>
    <dbReference type="NCBI Taxonomy" id="3053353"/>
    <lineage>
        <taxon>Bacteria</taxon>
        <taxon>Pseudomonadati</taxon>
        <taxon>Pseudomonadota</taxon>
        <taxon>Betaproteobacteria</taxon>
        <taxon>Burkholderiales</taxon>
        <taxon>Sphaerotilaceae</taxon>
        <taxon>Roseateles</taxon>
    </lineage>
</organism>
<name>A0ABT7LEX6_9BURK</name>
<keyword evidence="3" id="KW-1185">Reference proteome</keyword>
<dbReference type="Gene3D" id="3.30.420.40">
    <property type="match status" value="2"/>
</dbReference>
<proteinExistence type="predicted"/>
<dbReference type="GO" id="GO:0061711">
    <property type="term" value="F:tRNA N(6)-L-threonylcarbamoyladenine synthase activity"/>
    <property type="evidence" value="ECO:0007669"/>
    <property type="project" value="UniProtKB-EC"/>
</dbReference>
<dbReference type="InterPro" id="IPR022496">
    <property type="entry name" value="T6A_TsaB"/>
</dbReference>
<keyword evidence="2" id="KW-0012">Acyltransferase</keyword>
<dbReference type="InterPro" id="IPR000905">
    <property type="entry name" value="Gcp-like_dom"/>
</dbReference>
<dbReference type="RefSeq" id="WP_285981503.1">
    <property type="nucleotide sequence ID" value="NZ_JASVDS010000001.1"/>
</dbReference>
<accession>A0ABT7LEX6</accession>
<dbReference type="Proteomes" id="UP001238603">
    <property type="component" value="Unassembled WGS sequence"/>
</dbReference>
<evidence type="ECO:0000313" key="3">
    <source>
        <dbReference type="Proteomes" id="UP001238603"/>
    </source>
</evidence>
<dbReference type="SUPFAM" id="SSF53067">
    <property type="entry name" value="Actin-like ATPase domain"/>
    <property type="match status" value="2"/>
</dbReference>
<dbReference type="PANTHER" id="PTHR11735:SF11">
    <property type="entry name" value="TRNA THREONYLCARBAMOYLADENOSINE BIOSYNTHESIS PROTEIN TSAB"/>
    <property type="match status" value="1"/>
</dbReference>
<evidence type="ECO:0000313" key="2">
    <source>
        <dbReference type="EMBL" id="MDL5031400.1"/>
    </source>
</evidence>
<feature type="domain" description="Gcp-like" evidence="1">
    <location>
        <begin position="36"/>
        <end position="141"/>
    </location>
</feature>
<protein>
    <submittedName>
        <fullName evidence="2">tRNA (Adenosine(37)-N6)-threonylcarbamoyltransferase complex dimerization subunit type 1 TsaB</fullName>
        <ecNumber evidence="2">2.3.1.234</ecNumber>
    </submittedName>
</protein>
<gene>
    <name evidence="2" type="primary">tsaB</name>
    <name evidence="2" type="ORF">QRD43_05710</name>
</gene>
<dbReference type="PANTHER" id="PTHR11735">
    <property type="entry name" value="TRNA N6-ADENOSINE THREONYLCARBAMOYLTRANSFERASE"/>
    <property type="match status" value="1"/>
</dbReference>
<sequence length="240" mass="24796">MSFLLALDSSTETLVVAVSREADLLAREGEGGARASEQMVPQAMALLAQAGLSLAELDAIAFAAGPGAFTGLRTACAVAQGLAFGAGKPVLPLDSLLLVAEDLRLQQPQTRFTGPCWVLMDARMNEIYAAAYEWQGDHWVTLRPPALYTLPAATEALQSLPPQALAGNALSVFAEALAPVLPSGVPQAAATRSRAAALASLARQAWGAGAAVDAAEAMPVYVRDKVAQTTAERLAAKGMA</sequence>
<reference evidence="2 3" key="1">
    <citation type="submission" date="2023-06" db="EMBL/GenBank/DDBJ databases">
        <title>Pelomonas sp. APW6 16S ribosomal RNA gene genome sequencing and assembly.</title>
        <authorList>
            <person name="Woo H."/>
        </authorList>
    </citation>
    <scope>NUCLEOTIDE SEQUENCE [LARGE SCALE GENOMIC DNA]</scope>
    <source>
        <strain evidence="2 3">APW6</strain>
    </source>
</reference>
<dbReference type="CDD" id="cd24032">
    <property type="entry name" value="ASKHA_NBD_TsaB"/>
    <property type="match status" value="1"/>
</dbReference>
<comment type="caution">
    <text evidence="2">The sequence shown here is derived from an EMBL/GenBank/DDBJ whole genome shotgun (WGS) entry which is preliminary data.</text>
</comment>
<dbReference type="InterPro" id="IPR043129">
    <property type="entry name" value="ATPase_NBD"/>
</dbReference>
<dbReference type="Pfam" id="PF00814">
    <property type="entry name" value="TsaD"/>
    <property type="match status" value="1"/>
</dbReference>
<dbReference type="EC" id="2.3.1.234" evidence="2"/>
<evidence type="ECO:0000259" key="1">
    <source>
        <dbReference type="Pfam" id="PF00814"/>
    </source>
</evidence>